<dbReference type="Gene3D" id="3.30.1330.40">
    <property type="entry name" value="RutC-like"/>
    <property type="match status" value="1"/>
</dbReference>
<dbReference type="CDD" id="cd00448">
    <property type="entry name" value="YjgF_YER057c_UK114_family"/>
    <property type="match status" value="1"/>
</dbReference>
<organism evidence="1 2">
    <name type="scientific">Paraphaeosphaeria sporulosa</name>
    <dbReference type="NCBI Taxonomy" id="1460663"/>
    <lineage>
        <taxon>Eukaryota</taxon>
        <taxon>Fungi</taxon>
        <taxon>Dikarya</taxon>
        <taxon>Ascomycota</taxon>
        <taxon>Pezizomycotina</taxon>
        <taxon>Dothideomycetes</taxon>
        <taxon>Pleosporomycetidae</taxon>
        <taxon>Pleosporales</taxon>
        <taxon>Massarineae</taxon>
        <taxon>Didymosphaeriaceae</taxon>
        <taxon>Paraphaeosphaeria</taxon>
    </lineage>
</organism>
<keyword evidence="2" id="KW-1185">Reference proteome</keyword>
<dbReference type="InParanoid" id="A0A177C360"/>
<dbReference type="AlphaFoldDB" id="A0A177C360"/>
<proteinExistence type="predicted"/>
<dbReference type="GO" id="GO:0005829">
    <property type="term" value="C:cytosol"/>
    <property type="evidence" value="ECO:0007669"/>
    <property type="project" value="TreeGrafter"/>
</dbReference>
<dbReference type="Pfam" id="PF01042">
    <property type="entry name" value="Ribonuc_L-PSP"/>
    <property type="match status" value="1"/>
</dbReference>
<gene>
    <name evidence="1" type="ORF">CC84DRAFT_1228329</name>
</gene>
<protein>
    <submittedName>
        <fullName evidence="1">Endoribonuclease L-PSP</fullName>
    </submittedName>
</protein>
<dbReference type="GO" id="GO:0005739">
    <property type="term" value="C:mitochondrion"/>
    <property type="evidence" value="ECO:0007669"/>
    <property type="project" value="TreeGrafter"/>
</dbReference>
<evidence type="ECO:0000313" key="2">
    <source>
        <dbReference type="Proteomes" id="UP000077069"/>
    </source>
</evidence>
<reference evidence="1 2" key="1">
    <citation type="submission" date="2016-05" db="EMBL/GenBank/DDBJ databases">
        <title>Comparative analysis of secretome profiles of manganese(II)-oxidizing ascomycete fungi.</title>
        <authorList>
            <consortium name="DOE Joint Genome Institute"/>
            <person name="Zeiner C.A."/>
            <person name="Purvine S.O."/>
            <person name="Zink E.M."/>
            <person name="Wu S."/>
            <person name="Pasa-Tolic L."/>
            <person name="Chaput D.L."/>
            <person name="Haridas S."/>
            <person name="Grigoriev I.V."/>
            <person name="Santelli C.M."/>
            <person name="Hansel C.M."/>
        </authorList>
    </citation>
    <scope>NUCLEOTIDE SEQUENCE [LARGE SCALE GENOMIC DNA]</scope>
    <source>
        <strain evidence="1 2">AP3s5-JAC2a</strain>
    </source>
</reference>
<dbReference type="PANTHER" id="PTHR11803">
    <property type="entry name" value="2-IMINOBUTANOATE/2-IMINOPROPANOATE DEAMINASE RIDA"/>
    <property type="match status" value="1"/>
</dbReference>
<dbReference type="OrthoDB" id="309640at2759"/>
<evidence type="ECO:0000313" key="1">
    <source>
        <dbReference type="EMBL" id="OAG01322.1"/>
    </source>
</evidence>
<dbReference type="SUPFAM" id="SSF55298">
    <property type="entry name" value="YjgF-like"/>
    <property type="match status" value="1"/>
</dbReference>
<dbReference type="PANTHER" id="PTHR11803:SF22">
    <property type="entry name" value="ENDORIBONUCLEASE FAMILY PROTEIN BRT1, PUTATIVE (AFU_ORTHOLOGUE AFUA_5G03780)-RELATED"/>
    <property type="match status" value="1"/>
</dbReference>
<dbReference type="Proteomes" id="UP000077069">
    <property type="component" value="Unassembled WGS sequence"/>
</dbReference>
<sequence length="129" mass="14132">MPSSRNVIHARTAPRPNGNYSHVVRSGSTLHVAGWMGDDPTTEDIVEGGIEAQTVQAIKNINACLEAAGSSLDKVVRRRIYMIDIKEFRKVDAIWGEWFEEPWPVSTCVQISGLAKEGALVELEVVADA</sequence>
<dbReference type="GO" id="GO:0019239">
    <property type="term" value="F:deaminase activity"/>
    <property type="evidence" value="ECO:0007669"/>
    <property type="project" value="TreeGrafter"/>
</dbReference>
<dbReference type="InterPro" id="IPR035959">
    <property type="entry name" value="RutC-like_sf"/>
</dbReference>
<dbReference type="STRING" id="1460663.A0A177C360"/>
<dbReference type="InterPro" id="IPR006175">
    <property type="entry name" value="YjgF/YER057c/UK114"/>
</dbReference>
<dbReference type="EMBL" id="KV441557">
    <property type="protein sequence ID" value="OAG01322.1"/>
    <property type="molecule type" value="Genomic_DNA"/>
</dbReference>
<dbReference type="GeneID" id="28767119"/>
<name>A0A177C360_9PLEO</name>
<dbReference type="RefSeq" id="XP_018031687.1">
    <property type="nucleotide sequence ID" value="XM_018183633.1"/>
</dbReference>
<accession>A0A177C360</accession>